<dbReference type="AlphaFoldDB" id="A0A562QZL1"/>
<dbReference type="EMBL" id="VLLB01000009">
    <property type="protein sequence ID" value="TWI62242.1"/>
    <property type="molecule type" value="Genomic_DNA"/>
</dbReference>
<accession>A0A562QZL1</accession>
<proteinExistence type="predicted"/>
<evidence type="ECO:0000313" key="2">
    <source>
        <dbReference type="EMBL" id="TWI62242.1"/>
    </source>
</evidence>
<reference evidence="2 3" key="1">
    <citation type="journal article" date="2015" name="Stand. Genomic Sci.">
        <title>Genomic Encyclopedia of Bacterial and Archaeal Type Strains, Phase III: the genomes of soil and plant-associated and newly described type strains.</title>
        <authorList>
            <person name="Whitman W.B."/>
            <person name="Woyke T."/>
            <person name="Klenk H.P."/>
            <person name="Zhou Y."/>
            <person name="Lilburn T.G."/>
            <person name="Beck B.J."/>
            <person name="De Vos P."/>
            <person name="Vandamme P."/>
            <person name="Eisen J.A."/>
            <person name="Garrity G."/>
            <person name="Hugenholtz P."/>
            <person name="Kyrpides N.C."/>
        </authorList>
    </citation>
    <scope>NUCLEOTIDE SEQUENCE [LARGE SCALE GENOMIC DNA]</scope>
    <source>
        <strain evidence="2 3">CGMCC 1.10822</strain>
    </source>
</reference>
<gene>
    <name evidence="2" type="ORF">IP91_04351</name>
</gene>
<sequence>MEKLTGTVTELRRGKTVSYNPKTGTSTVHAAVFRLDGRLVKIVSTDPVVIAEGHEMLVAGRQRGKVFAAQAHRNLSTRVEGHEGWATRLCVTIAVLTVALWLAAQIGGAYLPVFALVFLAAGVAMAWRSFEVMQAIAALRPARKTSGRRA</sequence>
<name>A0A562QZL1_9BURK</name>
<feature type="transmembrane region" description="Helical" evidence="1">
    <location>
        <begin position="85"/>
        <end position="104"/>
    </location>
</feature>
<keyword evidence="1" id="KW-0472">Membrane</keyword>
<protein>
    <submittedName>
        <fullName evidence="2">Uncharacterized protein</fullName>
    </submittedName>
</protein>
<dbReference type="Proteomes" id="UP000318431">
    <property type="component" value="Unassembled WGS sequence"/>
</dbReference>
<keyword evidence="3" id="KW-1185">Reference proteome</keyword>
<dbReference type="RefSeq" id="WP_145651900.1">
    <property type="nucleotide sequence ID" value="NZ_VLLB01000009.1"/>
</dbReference>
<comment type="caution">
    <text evidence="2">The sequence shown here is derived from an EMBL/GenBank/DDBJ whole genome shotgun (WGS) entry which is preliminary data.</text>
</comment>
<keyword evidence="1" id="KW-1133">Transmembrane helix</keyword>
<feature type="transmembrane region" description="Helical" evidence="1">
    <location>
        <begin position="110"/>
        <end position="130"/>
    </location>
</feature>
<dbReference type="OrthoDB" id="8756246at2"/>
<evidence type="ECO:0000313" key="3">
    <source>
        <dbReference type="Proteomes" id="UP000318431"/>
    </source>
</evidence>
<evidence type="ECO:0000256" key="1">
    <source>
        <dbReference type="SAM" id="Phobius"/>
    </source>
</evidence>
<organism evidence="2 3">
    <name type="scientific">Pseudoduganella lurida</name>
    <dbReference type="NCBI Taxonomy" id="1036180"/>
    <lineage>
        <taxon>Bacteria</taxon>
        <taxon>Pseudomonadati</taxon>
        <taxon>Pseudomonadota</taxon>
        <taxon>Betaproteobacteria</taxon>
        <taxon>Burkholderiales</taxon>
        <taxon>Oxalobacteraceae</taxon>
        <taxon>Telluria group</taxon>
        <taxon>Pseudoduganella</taxon>
    </lineage>
</organism>
<keyword evidence="1" id="KW-0812">Transmembrane</keyword>